<dbReference type="EMBL" id="HBUF01347676">
    <property type="protein sequence ID" value="CAG6710995.1"/>
    <property type="molecule type" value="Transcribed_RNA"/>
</dbReference>
<name>A0A8D8UPJ9_9HEMI</name>
<evidence type="ECO:0000313" key="2">
    <source>
        <dbReference type="EMBL" id="CAG6710995.1"/>
    </source>
</evidence>
<evidence type="ECO:0000256" key="1">
    <source>
        <dbReference type="SAM" id="SignalP"/>
    </source>
</evidence>
<proteinExistence type="predicted"/>
<dbReference type="AlphaFoldDB" id="A0A8D8UPJ9"/>
<evidence type="ECO:0008006" key="3">
    <source>
        <dbReference type="Google" id="ProtNLM"/>
    </source>
</evidence>
<accession>A0A8D8UPJ9</accession>
<feature type="signal peptide" evidence="1">
    <location>
        <begin position="1"/>
        <end position="30"/>
    </location>
</feature>
<organism evidence="2">
    <name type="scientific">Cacopsylla melanoneura</name>
    <dbReference type="NCBI Taxonomy" id="428564"/>
    <lineage>
        <taxon>Eukaryota</taxon>
        <taxon>Metazoa</taxon>
        <taxon>Ecdysozoa</taxon>
        <taxon>Arthropoda</taxon>
        <taxon>Hexapoda</taxon>
        <taxon>Insecta</taxon>
        <taxon>Pterygota</taxon>
        <taxon>Neoptera</taxon>
        <taxon>Paraneoptera</taxon>
        <taxon>Hemiptera</taxon>
        <taxon>Sternorrhyncha</taxon>
        <taxon>Psylloidea</taxon>
        <taxon>Psyllidae</taxon>
        <taxon>Psyllinae</taxon>
        <taxon>Cacopsylla</taxon>
    </lineage>
</organism>
<protein>
    <recommendedName>
        <fullName evidence="3">Secreted protein</fullName>
    </recommendedName>
</protein>
<reference evidence="2" key="1">
    <citation type="submission" date="2021-05" db="EMBL/GenBank/DDBJ databases">
        <authorList>
            <person name="Alioto T."/>
            <person name="Alioto T."/>
            <person name="Gomez Garrido J."/>
        </authorList>
    </citation>
    <scope>NUCLEOTIDE SEQUENCE</scope>
</reference>
<sequence length="107" mass="12652">MISNRPLSRLPLSLSLFSFLSLSLFSNTYSYSTYNVRIVRIVAPKAKGRIYTCHPLRSFAIFTKFQVSVQKHIFFFYFPDRSIIAIYSIKWKKKKNVFLYRNIVKIA</sequence>
<feature type="chain" id="PRO_5034155560" description="Secreted protein" evidence="1">
    <location>
        <begin position="31"/>
        <end position="107"/>
    </location>
</feature>
<keyword evidence="1" id="KW-0732">Signal</keyword>